<dbReference type="AlphaFoldDB" id="A0A2T5F0W5"/>
<sequence length="788" mass="89854">MKCNECKNDKIENKNWYQNKTLISIVLIMFSLFMTNALANSNQELFTDQYAFASIIKSVFPFVDNQTTITMLNGSMSTISAITITYFLFFLSSLALVTLSLMTALALAETSVESSLGKYGSKALLLLSLLALLNFNTTVNMGNGNTMKIPVLQYHIIKLSYGLILDVERNIERISSEEGRDYLIPSIKLGDPLALVDDFETFTLDFLASSFLSKDYTLNVVAKDDLYYLSVKMGNSLSYYTFRKNTVLNDYGKELEIDIENKEKEIVIDYFNALVKSAIQTKTIADSKTILEIKNTEDNVTNSNEFSNRTFFDKEYVEYCESIDNTFDIYDTIYKSELLLYVKVKAMCSSRNFMIKHYDNSLYDYESVLNGDVLNDRSTMIFGSEEELTVKEIKDLTAKLCSKDGYFSCAPALQFYKNKYHYQNIKLGVLSIPSKLLNDYHESLSNYSNDLFRMRKIDKSYINSNLFNDNERGGEVIDTITFTATPKTYHKTIENYIDLIDLSKIAIPSTDQVITEIAGMEVTGIVKRFSNCLDSPESISNGYRCLSINKEVTDFGKGLAKTALLLKMSSAYNSAQTDKGLKGKLQDSLFAFLTVEFSNNYFTDTPYFSTKTINNIVVTQIVLKHLSIDVSKILTKISSVFLTSAIMTISLVFLIFVPTIFSILNSFMRLLLNIIYLPMTIFTNVMSSVNRVDGEMYKIAFKEIFSDFIRLLLYIVLIYIIYLNIDIILMITFDNIKAMILSMEQSFFDFSFHLLSFVIKIVIMFFIINSVKSKLSQQIDEHLNLAVR</sequence>
<gene>
    <name evidence="2" type="ORF">CWO07_02190</name>
</gene>
<dbReference type="RefSeq" id="WP_108187195.1">
    <property type="nucleotide sequence ID" value="NZ_PIFK01000003.1"/>
</dbReference>
<protein>
    <submittedName>
        <fullName evidence="2">Uncharacterized protein</fullName>
    </submittedName>
</protein>
<accession>A0A2T5F0W5</accession>
<feature type="transmembrane region" description="Helical" evidence="1">
    <location>
        <begin position="21"/>
        <end position="39"/>
    </location>
</feature>
<feature type="transmembrane region" description="Helical" evidence="1">
    <location>
        <begin position="750"/>
        <end position="768"/>
    </location>
</feature>
<keyword evidence="1" id="KW-0472">Membrane</keyword>
<evidence type="ECO:0000313" key="2">
    <source>
        <dbReference type="EMBL" id="PTP39399.1"/>
    </source>
</evidence>
<proteinExistence type="predicted"/>
<comment type="caution">
    <text evidence="2">The sequence shown here is derived from an EMBL/GenBank/DDBJ whole genome shotgun (WGS) entry which is preliminary data.</text>
</comment>
<reference evidence="2 3" key="1">
    <citation type="submission" date="2017-11" db="EMBL/GenBank/DDBJ databases">
        <title>Population delineation of vibrios coincides with oyster pathogenicity.</title>
        <authorList>
            <person name="Bruto M."/>
            <person name="Labreuche Y."/>
            <person name="James A."/>
            <person name="Piel D."/>
            <person name="Chenivesse S."/>
            <person name="Petton B."/>
            <person name="Polz M.F."/>
            <person name="Le Roux F."/>
        </authorList>
    </citation>
    <scope>NUCLEOTIDE SEQUENCE [LARGE SCALE GENOMIC DNA]</scope>
    <source>
        <strain evidence="2 3">FF_144</strain>
    </source>
</reference>
<name>A0A2T5F0W5_VIBSP</name>
<feature type="transmembrane region" description="Helical" evidence="1">
    <location>
        <begin position="640"/>
        <end position="664"/>
    </location>
</feature>
<evidence type="ECO:0000313" key="3">
    <source>
        <dbReference type="Proteomes" id="UP000244197"/>
    </source>
</evidence>
<evidence type="ECO:0000256" key="1">
    <source>
        <dbReference type="SAM" id="Phobius"/>
    </source>
</evidence>
<organism evidence="2 3">
    <name type="scientific">Vibrio splendidus</name>
    <dbReference type="NCBI Taxonomy" id="29497"/>
    <lineage>
        <taxon>Bacteria</taxon>
        <taxon>Pseudomonadati</taxon>
        <taxon>Pseudomonadota</taxon>
        <taxon>Gammaproteobacteria</taxon>
        <taxon>Vibrionales</taxon>
        <taxon>Vibrionaceae</taxon>
        <taxon>Vibrio</taxon>
    </lineage>
</organism>
<keyword evidence="1" id="KW-1133">Transmembrane helix</keyword>
<feature type="transmembrane region" description="Helical" evidence="1">
    <location>
        <begin position="670"/>
        <end position="690"/>
    </location>
</feature>
<feature type="transmembrane region" description="Helical" evidence="1">
    <location>
        <begin position="711"/>
        <end position="730"/>
    </location>
</feature>
<dbReference type="EMBL" id="PIFK01000003">
    <property type="protein sequence ID" value="PTP39399.1"/>
    <property type="molecule type" value="Genomic_DNA"/>
</dbReference>
<dbReference type="Proteomes" id="UP000244197">
    <property type="component" value="Unassembled WGS sequence"/>
</dbReference>
<keyword evidence="1" id="KW-0812">Transmembrane</keyword>
<feature type="transmembrane region" description="Helical" evidence="1">
    <location>
        <begin position="84"/>
        <end position="107"/>
    </location>
</feature>